<feature type="compositionally biased region" description="Basic and acidic residues" evidence="1">
    <location>
        <begin position="158"/>
        <end position="176"/>
    </location>
</feature>
<evidence type="ECO:0008006" key="4">
    <source>
        <dbReference type="Google" id="ProtNLM"/>
    </source>
</evidence>
<reference evidence="2" key="1">
    <citation type="submission" date="2020-08" db="EMBL/GenBank/DDBJ databases">
        <title>Spodoptera exigua strain:BAW_Kor-Di-RS1 Genome sequencing and assembly.</title>
        <authorList>
            <person name="Kim J."/>
            <person name="Nam H.Y."/>
            <person name="Kwon M."/>
            <person name="Choi J.H."/>
            <person name="Cho S.R."/>
            <person name="Kim G.-H."/>
        </authorList>
    </citation>
    <scope>NUCLEOTIDE SEQUENCE</scope>
    <source>
        <strain evidence="2">BAW_Kor-Di-RS1</strain>
        <tissue evidence="2">Whole-body</tissue>
    </source>
</reference>
<evidence type="ECO:0000313" key="2">
    <source>
        <dbReference type="EMBL" id="KAF9421294.1"/>
    </source>
</evidence>
<feature type="compositionally biased region" description="Low complexity" evidence="1">
    <location>
        <begin position="287"/>
        <end position="296"/>
    </location>
</feature>
<accession>A0A835GMR0</accession>
<gene>
    <name evidence="2" type="ORF">HW555_002766</name>
</gene>
<evidence type="ECO:0000256" key="1">
    <source>
        <dbReference type="SAM" id="MobiDB-lite"/>
    </source>
</evidence>
<proteinExistence type="predicted"/>
<name>A0A835GMR0_SPOEX</name>
<keyword evidence="3" id="KW-1185">Reference proteome</keyword>
<protein>
    <recommendedName>
        <fullName evidence="4">ZAD domain-containing protein</fullName>
    </recommendedName>
</protein>
<organism evidence="2 3">
    <name type="scientific">Spodoptera exigua</name>
    <name type="common">Beet armyworm</name>
    <name type="synonym">Noctua fulgens</name>
    <dbReference type="NCBI Taxonomy" id="7107"/>
    <lineage>
        <taxon>Eukaryota</taxon>
        <taxon>Metazoa</taxon>
        <taxon>Ecdysozoa</taxon>
        <taxon>Arthropoda</taxon>
        <taxon>Hexapoda</taxon>
        <taxon>Insecta</taxon>
        <taxon>Pterygota</taxon>
        <taxon>Neoptera</taxon>
        <taxon>Endopterygota</taxon>
        <taxon>Lepidoptera</taxon>
        <taxon>Glossata</taxon>
        <taxon>Ditrysia</taxon>
        <taxon>Noctuoidea</taxon>
        <taxon>Noctuidae</taxon>
        <taxon>Amphipyrinae</taxon>
        <taxon>Spodoptera</taxon>
    </lineage>
</organism>
<evidence type="ECO:0000313" key="3">
    <source>
        <dbReference type="Proteomes" id="UP000648187"/>
    </source>
</evidence>
<dbReference type="EMBL" id="JACKWZ010000025">
    <property type="protein sequence ID" value="KAF9421294.1"/>
    <property type="molecule type" value="Genomic_DNA"/>
</dbReference>
<sequence>MEACRICLATDVKMYSLNDPYLASCMKDIGLNDESRQWLPKYICYECRPTLIKCNKLIEKSKVAEDILFGLYNKSHSKVIRKELIKEQHRFQIKLQSPLKCYLSQDYYYIKHDDDEITLNNDVISKEKVKDEPDDFGNIGLMEILARCVPMRLISPLSDDRIESPSPQKEPHRGRTSESIYPAQEVQFCTNVVPKEMSDDQDNDVVAIEEELPVVEIISDDEKTDDDPITDLNNTNGLIYLDVNKDVTKDRLEKTYTCKYCFESYSYGDEAKDHYVLGCPKRNARNSSSSLSPSSSVKIWQEWPGNS</sequence>
<feature type="region of interest" description="Disordered" evidence="1">
    <location>
        <begin position="158"/>
        <end position="177"/>
    </location>
</feature>
<dbReference type="AlphaFoldDB" id="A0A835GMR0"/>
<feature type="region of interest" description="Disordered" evidence="1">
    <location>
        <begin position="284"/>
        <end position="307"/>
    </location>
</feature>
<comment type="caution">
    <text evidence="2">The sequence shown here is derived from an EMBL/GenBank/DDBJ whole genome shotgun (WGS) entry which is preliminary data.</text>
</comment>
<dbReference type="Proteomes" id="UP000648187">
    <property type="component" value="Unassembled WGS sequence"/>
</dbReference>